<feature type="transmembrane region" description="Helical" evidence="7">
    <location>
        <begin position="107"/>
        <end position="129"/>
    </location>
</feature>
<feature type="transmembrane region" description="Helical" evidence="7">
    <location>
        <begin position="180"/>
        <end position="202"/>
    </location>
</feature>
<evidence type="ECO:0000256" key="5">
    <source>
        <dbReference type="ARBA" id="ARBA00022989"/>
    </source>
</evidence>
<evidence type="ECO:0000256" key="2">
    <source>
        <dbReference type="ARBA" id="ARBA00022448"/>
    </source>
</evidence>
<keyword evidence="5 7" id="KW-1133">Transmembrane helix</keyword>
<feature type="transmembrane region" description="Helical" evidence="7">
    <location>
        <begin position="69"/>
        <end position="95"/>
    </location>
</feature>
<proteinExistence type="inferred from homology"/>
<evidence type="ECO:0000313" key="9">
    <source>
        <dbReference type="EMBL" id="PZD97199.1"/>
    </source>
</evidence>
<feature type="transmembrane region" description="Helical" evidence="7">
    <location>
        <begin position="12"/>
        <end position="30"/>
    </location>
</feature>
<protein>
    <submittedName>
        <fullName evidence="9">Carbohydrate ABC transporter permease</fullName>
    </submittedName>
</protein>
<feature type="transmembrane region" description="Helical" evidence="7">
    <location>
        <begin position="141"/>
        <end position="159"/>
    </location>
</feature>
<evidence type="ECO:0000256" key="7">
    <source>
        <dbReference type="RuleBase" id="RU363032"/>
    </source>
</evidence>
<dbReference type="Proteomes" id="UP000249522">
    <property type="component" value="Unassembled WGS sequence"/>
</dbReference>
<keyword evidence="4 7" id="KW-0812">Transmembrane</keyword>
<evidence type="ECO:0000256" key="6">
    <source>
        <dbReference type="ARBA" id="ARBA00023136"/>
    </source>
</evidence>
<organism evidence="9 10">
    <name type="scientific">Paenibacillus sambharensis</name>
    <dbReference type="NCBI Taxonomy" id="1803190"/>
    <lineage>
        <taxon>Bacteria</taxon>
        <taxon>Bacillati</taxon>
        <taxon>Bacillota</taxon>
        <taxon>Bacilli</taxon>
        <taxon>Bacillales</taxon>
        <taxon>Paenibacillaceae</taxon>
        <taxon>Paenibacillus</taxon>
    </lineage>
</organism>
<dbReference type="Pfam" id="PF00528">
    <property type="entry name" value="BPD_transp_1"/>
    <property type="match status" value="1"/>
</dbReference>
<comment type="subcellular location">
    <subcellularLocation>
        <location evidence="1 7">Cell membrane</location>
        <topology evidence="1 7">Multi-pass membrane protein</topology>
    </subcellularLocation>
</comment>
<dbReference type="PANTHER" id="PTHR43744">
    <property type="entry name" value="ABC TRANSPORTER PERMEASE PROTEIN MG189-RELATED-RELATED"/>
    <property type="match status" value="1"/>
</dbReference>
<reference evidence="9 10" key="1">
    <citation type="submission" date="2018-06" db="EMBL/GenBank/DDBJ databases">
        <title>Paenibacillus imtechensis sp. nov.</title>
        <authorList>
            <person name="Pinnaka A.K."/>
            <person name="Singh H."/>
            <person name="Kaur M."/>
        </authorList>
    </citation>
    <scope>NUCLEOTIDE SEQUENCE [LARGE SCALE GENOMIC DNA]</scope>
    <source>
        <strain evidence="9 10">SMB1</strain>
    </source>
</reference>
<comment type="similarity">
    <text evidence="7">Belongs to the binding-protein-dependent transport system permease family.</text>
</comment>
<dbReference type="RefSeq" id="WP_111145341.1">
    <property type="nucleotide sequence ID" value="NZ_QKRB01000030.1"/>
</dbReference>
<evidence type="ECO:0000256" key="3">
    <source>
        <dbReference type="ARBA" id="ARBA00022475"/>
    </source>
</evidence>
<dbReference type="GO" id="GO:0055085">
    <property type="term" value="P:transmembrane transport"/>
    <property type="evidence" value="ECO:0007669"/>
    <property type="project" value="InterPro"/>
</dbReference>
<keyword evidence="3" id="KW-1003">Cell membrane</keyword>
<dbReference type="PANTHER" id="PTHR43744:SF12">
    <property type="entry name" value="ABC TRANSPORTER PERMEASE PROTEIN MG189-RELATED"/>
    <property type="match status" value="1"/>
</dbReference>
<dbReference type="CDD" id="cd06261">
    <property type="entry name" value="TM_PBP2"/>
    <property type="match status" value="1"/>
</dbReference>
<evidence type="ECO:0000256" key="1">
    <source>
        <dbReference type="ARBA" id="ARBA00004651"/>
    </source>
</evidence>
<feature type="domain" description="ABC transmembrane type-1" evidence="8">
    <location>
        <begin position="70"/>
        <end position="259"/>
    </location>
</feature>
<accession>A0A2W1LET9</accession>
<dbReference type="InterPro" id="IPR035906">
    <property type="entry name" value="MetI-like_sf"/>
</dbReference>
<sequence length="275" mass="31143">MKSRIWLKPTAHIILLIGSIIMLFPFIWSVCTSLKNVNEVFTYPPRFFGEELKFSNYTNMTDRFPIIQFFFNTLKITVIVVVFQLITSSMAGYVFARLRFRFREGLFGLYLATLMVPAQVTMIPTFLLMKYYGLLDSHWSLILPSLVSAFGTFLLRQFFSTIPEALEEAAKIDGCTPFGIYWRIFVPLSKPALATLGIFIMLGTWNDFVNPLVFINSMSKMTLTLGLANMQGLYSTDWPALMAATVITILPVLIVFLSAQDIFVRGVTLSGLKEG</sequence>
<feature type="transmembrane region" description="Helical" evidence="7">
    <location>
        <begin position="240"/>
        <end position="259"/>
    </location>
</feature>
<dbReference type="SUPFAM" id="SSF161098">
    <property type="entry name" value="MetI-like"/>
    <property type="match status" value="1"/>
</dbReference>
<keyword evidence="6 7" id="KW-0472">Membrane</keyword>
<dbReference type="OrthoDB" id="9771544at2"/>
<keyword evidence="2 7" id="KW-0813">Transport</keyword>
<gene>
    <name evidence="9" type="ORF">DNH61_03735</name>
</gene>
<name>A0A2W1LET9_9BACL</name>
<evidence type="ECO:0000259" key="8">
    <source>
        <dbReference type="PROSITE" id="PS50928"/>
    </source>
</evidence>
<dbReference type="GO" id="GO:0005886">
    <property type="term" value="C:plasma membrane"/>
    <property type="evidence" value="ECO:0007669"/>
    <property type="project" value="UniProtKB-SubCell"/>
</dbReference>
<dbReference type="EMBL" id="QKRB01000030">
    <property type="protein sequence ID" value="PZD97199.1"/>
    <property type="molecule type" value="Genomic_DNA"/>
</dbReference>
<evidence type="ECO:0000256" key="4">
    <source>
        <dbReference type="ARBA" id="ARBA00022692"/>
    </source>
</evidence>
<evidence type="ECO:0000313" key="10">
    <source>
        <dbReference type="Proteomes" id="UP000249522"/>
    </source>
</evidence>
<comment type="caution">
    <text evidence="9">The sequence shown here is derived from an EMBL/GenBank/DDBJ whole genome shotgun (WGS) entry which is preliminary data.</text>
</comment>
<dbReference type="InterPro" id="IPR000515">
    <property type="entry name" value="MetI-like"/>
</dbReference>
<keyword evidence="10" id="KW-1185">Reference proteome</keyword>
<dbReference type="PROSITE" id="PS50928">
    <property type="entry name" value="ABC_TM1"/>
    <property type="match status" value="1"/>
</dbReference>
<dbReference type="AlphaFoldDB" id="A0A2W1LET9"/>
<dbReference type="Gene3D" id="1.10.3720.10">
    <property type="entry name" value="MetI-like"/>
    <property type="match status" value="1"/>
</dbReference>